<proteinExistence type="predicted"/>
<protein>
    <submittedName>
        <fullName evidence="1">Uncharacterized protein</fullName>
    </submittedName>
</protein>
<evidence type="ECO:0000313" key="1">
    <source>
        <dbReference type="EMBL" id="THH17986.1"/>
    </source>
</evidence>
<organism evidence="1 2">
    <name type="scientific">Bondarzewia mesenterica</name>
    <dbReference type="NCBI Taxonomy" id="1095465"/>
    <lineage>
        <taxon>Eukaryota</taxon>
        <taxon>Fungi</taxon>
        <taxon>Dikarya</taxon>
        <taxon>Basidiomycota</taxon>
        <taxon>Agaricomycotina</taxon>
        <taxon>Agaricomycetes</taxon>
        <taxon>Russulales</taxon>
        <taxon>Bondarzewiaceae</taxon>
        <taxon>Bondarzewia</taxon>
    </lineage>
</organism>
<dbReference type="OrthoDB" id="3246195at2759"/>
<sequence>MLPSRTKDRPFKRSVIEALARSEAGGSWKKRVHLTNAPVYKELQRATQDNYLHALEMWDGFLTSLDDDWVEDPNDLRTAKAFVSFIASGIPGRERGSKPSQSSVVQSWKNLTASWKWARRGCIEPEVKTSTRNYIMGELQQEMQLPLRKRVRRFAAVPHFIRLGTQLWGRDWATFGRPGDRVDLWAEIQLNVFTSARVGEYIESTARAGSSRELRYQARLCANSVSTGVDERRSGRQLWHFPQRIWRRRVRHAGRQGCQGHDLPPL</sequence>
<dbReference type="PANTHER" id="PTHR37535">
    <property type="entry name" value="FLUG DOMAIN PROTEIN"/>
    <property type="match status" value="1"/>
</dbReference>
<dbReference type="PANTHER" id="PTHR37535:SF3">
    <property type="entry name" value="FLUG DOMAIN-CONTAINING PROTEIN"/>
    <property type="match status" value="1"/>
</dbReference>
<reference evidence="1 2" key="1">
    <citation type="submission" date="2019-02" db="EMBL/GenBank/DDBJ databases">
        <title>Genome sequencing of the rare red list fungi Bondarzewia mesenterica.</title>
        <authorList>
            <person name="Buettner E."/>
            <person name="Kellner H."/>
        </authorList>
    </citation>
    <scope>NUCLEOTIDE SEQUENCE [LARGE SCALE GENOMIC DNA]</scope>
    <source>
        <strain evidence="1 2">DSM 108281</strain>
    </source>
</reference>
<accession>A0A4S4LZ48</accession>
<comment type="caution">
    <text evidence="1">The sequence shown here is derived from an EMBL/GenBank/DDBJ whole genome shotgun (WGS) entry which is preliminary data.</text>
</comment>
<keyword evidence="2" id="KW-1185">Reference proteome</keyword>
<dbReference type="Proteomes" id="UP000310158">
    <property type="component" value="Unassembled WGS sequence"/>
</dbReference>
<gene>
    <name evidence="1" type="ORF">EW146_g2912</name>
</gene>
<dbReference type="EMBL" id="SGPL01000090">
    <property type="protein sequence ID" value="THH17986.1"/>
    <property type="molecule type" value="Genomic_DNA"/>
</dbReference>
<name>A0A4S4LZ48_9AGAM</name>
<evidence type="ECO:0000313" key="2">
    <source>
        <dbReference type="Proteomes" id="UP000310158"/>
    </source>
</evidence>
<dbReference type="AlphaFoldDB" id="A0A4S4LZ48"/>